<feature type="transmembrane region" description="Helical" evidence="1">
    <location>
        <begin position="152"/>
        <end position="169"/>
    </location>
</feature>
<comment type="caution">
    <text evidence="2">The sequence shown here is derived from an EMBL/GenBank/DDBJ whole genome shotgun (WGS) entry which is preliminary data.</text>
</comment>
<dbReference type="EMBL" id="JAJHNU010000001">
    <property type="protein sequence ID" value="MDN4121054.1"/>
    <property type="molecule type" value="Genomic_DNA"/>
</dbReference>
<dbReference type="PANTHER" id="PTHR30199:SF0">
    <property type="entry name" value="INNER MEMBRANE PROTEIN YDCO"/>
    <property type="match status" value="1"/>
</dbReference>
<dbReference type="PANTHER" id="PTHR30199">
    <property type="entry name" value="MFS FAMILY TRANSPORTER, PREDICTED SUBSTRATE BENZOATE"/>
    <property type="match status" value="1"/>
</dbReference>
<gene>
    <name evidence="2" type="ORF">LMS43_07115</name>
</gene>
<dbReference type="NCBIfam" id="TIGR00843">
    <property type="entry name" value="benE"/>
    <property type="match status" value="1"/>
</dbReference>
<sequence>MTIQAKKKSLFTHLQLSHISAGFIAVLVGYTSSVAIIFQAAALAGATQAQISSWMWALGLGLGVLSIGLSWRYKVPVLIAWSTPGAALLAVSLEGLSIPQAYGVFLFSSVLTLLCGLTGGFQKIMAYVPRSIAAAMLAGILLRFGMNLFSSIQSQWLLCLGMLFVFLLGRRYFPRYAIPLALLSGIALSAAQGLLHPESLSWQITTPVFDAPEFSWTALLGIGLPLFLVTMTSQNVPGVAVLQAHNYHIPTSPLISWTGLVGVLLAPFGGFAYNLAAISAALCMSAEVDPDPQQRYKAAMWGGVFYLLAGIFGASVVALFIAFPQELIAAIAGLALLGTITTSIQSALAESAQQEAAMVTFLCTASGMSLLGIGSAFWGLILGLAIYYLDRWRQRKNL</sequence>
<dbReference type="Pfam" id="PF03594">
    <property type="entry name" value="BenE"/>
    <property type="match status" value="1"/>
</dbReference>
<accession>A0ABT8EIE3</accession>
<evidence type="ECO:0000256" key="1">
    <source>
        <dbReference type="SAM" id="Phobius"/>
    </source>
</evidence>
<feature type="transmembrane region" description="Helical" evidence="1">
    <location>
        <begin position="214"/>
        <end position="233"/>
    </location>
</feature>
<keyword evidence="1" id="KW-0472">Membrane</keyword>
<dbReference type="Proteomes" id="UP001168613">
    <property type="component" value="Unassembled WGS sequence"/>
</dbReference>
<name>A0ABT8EIE3_9BURK</name>
<feature type="transmembrane region" description="Helical" evidence="1">
    <location>
        <begin position="368"/>
        <end position="389"/>
    </location>
</feature>
<reference evidence="2" key="1">
    <citation type="submission" date="2021-11" db="EMBL/GenBank/DDBJ databases">
        <title>Draft genome sequence of Alcaligenes endophyticus type strain CCUG 75668T.</title>
        <authorList>
            <person name="Salva-Serra F."/>
            <person name="Duran R.E."/>
            <person name="Seeger M."/>
            <person name="Moore E.R.B."/>
            <person name="Jaen-Luchoro D."/>
        </authorList>
    </citation>
    <scope>NUCLEOTIDE SEQUENCE</scope>
    <source>
        <strain evidence="2">CCUG 75668</strain>
    </source>
</reference>
<feature type="transmembrane region" description="Helical" evidence="1">
    <location>
        <begin position="54"/>
        <end position="71"/>
    </location>
</feature>
<feature type="transmembrane region" description="Helical" evidence="1">
    <location>
        <begin position="78"/>
        <end position="96"/>
    </location>
</feature>
<protein>
    <submittedName>
        <fullName evidence="2">Benzoate/H(+) symporter BenE family transporter</fullName>
    </submittedName>
</protein>
<feature type="transmembrane region" description="Helical" evidence="1">
    <location>
        <begin position="298"/>
        <end position="320"/>
    </location>
</feature>
<feature type="transmembrane region" description="Helical" evidence="1">
    <location>
        <begin position="102"/>
        <end position="120"/>
    </location>
</feature>
<feature type="transmembrane region" description="Helical" evidence="1">
    <location>
        <begin position="327"/>
        <end position="348"/>
    </location>
</feature>
<organism evidence="2 3">
    <name type="scientific">Alcaligenes endophyticus</name>
    <dbReference type="NCBI Taxonomy" id="1929088"/>
    <lineage>
        <taxon>Bacteria</taxon>
        <taxon>Pseudomonadati</taxon>
        <taxon>Pseudomonadota</taxon>
        <taxon>Betaproteobacteria</taxon>
        <taxon>Burkholderiales</taxon>
        <taxon>Alcaligenaceae</taxon>
        <taxon>Alcaligenes</taxon>
    </lineage>
</organism>
<dbReference type="InterPro" id="IPR004711">
    <property type="entry name" value="Benzoate_Transporter"/>
</dbReference>
<feature type="transmembrane region" description="Helical" evidence="1">
    <location>
        <begin position="176"/>
        <end position="194"/>
    </location>
</feature>
<keyword evidence="1" id="KW-0812">Transmembrane</keyword>
<dbReference type="RefSeq" id="WP_266124954.1">
    <property type="nucleotide sequence ID" value="NZ_JAJHNU010000001.1"/>
</dbReference>
<keyword evidence="1" id="KW-1133">Transmembrane helix</keyword>
<feature type="transmembrane region" description="Helical" evidence="1">
    <location>
        <begin position="21"/>
        <end position="42"/>
    </location>
</feature>
<evidence type="ECO:0000313" key="3">
    <source>
        <dbReference type="Proteomes" id="UP001168613"/>
    </source>
</evidence>
<proteinExistence type="predicted"/>
<feature type="transmembrane region" description="Helical" evidence="1">
    <location>
        <begin position="127"/>
        <end position="146"/>
    </location>
</feature>
<evidence type="ECO:0000313" key="2">
    <source>
        <dbReference type="EMBL" id="MDN4121054.1"/>
    </source>
</evidence>
<feature type="transmembrane region" description="Helical" evidence="1">
    <location>
        <begin position="254"/>
        <end position="278"/>
    </location>
</feature>
<keyword evidence="3" id="KW-1185">Reference proteome</keyword>